<evidence type="ECO:0000259" key="4">
    <source>
        <dbReference type="Pfam" id="PF02441"/>
    </source>
</evidence>
<dbReference type="InterPro" id="IPR007085">
    <property type="entry name" value="DNA/pantothenate-metab_flavo_C"/>
</dbReference>
<evidence type="ECO:0000259" key="5">
    <source>
        <dbReference type="Pfam" id="PF04127"/>
    </source>
</evidence>
<dbReference type="GO" id="GO:0015937">
    <property type="term" value="P:coenzyme A biosynthetic process"/>
    <property type="evidence" value="ECO:0007669"/>
    <property type="project" value="UniProtKB-UniRule"/>
</dbReference>
<keyword evidence="3" id="KW-0479">Metal-binding</keyword>
<dbReference type="UniPathway" id="UPA00241"/>
<reference evidence="6" key="1">
    <citation type="journal article" date="2020" name="mSystems">
        <title>Genome- and Community-Level Interaction Insights into Carbon Utilization and Element Cycling Functions of Hydrothermarchaeota in Hydrothermal Sediment.</title>
        <authorList>
            <person name="Zhou Z."/>
            <person name="Liu Y."/>
            <person name="Xu W."/>
            <person name="Pan J."/>
            <person name="Luo Z.H."/>
            <person name="Li M."/>
        </authorList>
    </citation>
    <scope>NUCLEOTIDE SEQUENCE [LARGE SCALE GENOMIC DNA]</scope>
    <source>
        <strain evidence="6">SpSt-1259</strain>
    </source>
</reference>
<dbReference type="AlphaFoldDB" id="A0A7C2UK15"/>
<dbReference type="PANTHER" id="PTHR14359">
    <property type="entry name" value="HOMO-OLIGOMERIC FLAVIN CONTAINING CYS DECARBOXYLASE FAMILY"/>
    <property type="match status" value="1"/>
</dbReference>
<keyword evidence="2 3" id="KW-0456">Lyase</keyword>
<evidence type="ECO:0000256" key="3">
    <source>
        <dbReference type="HAMAP-Rule" id="MF_02225"/>
    </source>
</evidence>
<dbReference type="InterPro" id="IPR036551">
    <property type="entry name" value="Flavin_trans-like"/>
</dbReference>
<dbReference type="Pfam" id="PF02441">
    <property type="entry name" value="Flavoprotein"/>
    <property type="match status" value="1"/>
</dbReference>
<comment type="caution">
    <text evidence="3">Lacks conserved residue(s) required for the propagation of feature annotation.</text>
</comment>
<comment type="similarity">
    <text evidence="3">In the N-terminal section; belongs to the HFCD (homo-oligomeric flavin containing Cys decarboxylase) superfamily.</text>
</comment>
<protein>
    <recommendedName>
        <fullName evidence="3">Coenzyme A biosynthesis bifunctional protein CoaBC</fullName>
    </recommendedName>
    <alternativeName>
        <fullName evidence="3">DNA/pantothenate metabolism flavoprotein</fullName>
    </alternativeName>
    <alternativeName>
        <fullName evidence="3">Phosphopantothenoylcysteine synthetase/decarboxylase</fullName>
        <shortName evidence="3">PPCS-PPCDC</shortName>
    </alternativeName>
    <domain>
        <recommendedName>
            <fullName evidence="3">Phosphopantothenoylcysteine decarboxylase</fullName>
            <shortName evidence="3">PPC decarboxylase</shortName>
            <shortName evidence="3">PPC-DC</shortName>
            <ecNumber evidence="3">4.1.1.36</ecNumber>
        </recommendedName>
        <alternativeName>
            <fullName evidence="3">CoaC</fullName>
        </alternativeName>
    </domain>
    <domain>
        <recommendedName>
            <fullName evidence="3">Phosphopantothenate--cysteine ligase</fullName>
            <ecNumber evidence="3">6.3.2.5</ecNumber>
        </recommendedName>
        <alternativeName>
            <fullName evidence="3">CoaB</fullName>
        </alternativeName>
        <alternativeName>
            <fullName evidence="3">Phosphopantothenoylcysteine synthetase</fullName>
            <shortName evidence="3">PPC synthetase</shortName>
            <shortName evidence="3">PPC-S</shortName>
        </alternativeName>
    </domain>
</protein>
<comment type="catalytic activity">
    <reaction evidence="3">
        <text>(R)-4'-phosphopantothenate + L-cysteine + CTP = N-[(R)-4-phosphopantothenoyl]-L-cysteine + CMP + diphosphate + H(+)</text>
        <dbReference type="Rhea" id="RHEA:19397"/>
        <dbReference type="ChEBI" id="CHEBI:10986"/>
        <dbReference type="ChEBI" id="CHEBI:15378"/>
        <dbReference type="ChEBI" id="CHEBI:33019"/>
        <dbReference type="ChEBI" id="CHEBI:35235"/>
        <dbReference type="ChEBI" id="CHEBI:37563"/>
        <dbReference type="ChEBI" id="CHEBI:59458"/>
        <dbReference type="ChEBI" id="CHEBI:60377"/>
        <dbReference type="EC" id="6.3.2.5"/>
    </reaction>
</comment>
<keyword evidence="3 6" id="KW-0436">Ligase</keyword>
<comment type="cofactor">
    <cofactor evidence="3">
        <name>Mg(2+)</name>
        <dbReference type="ChEBI" id="CHEBI:18420"/>
    </cofactor>
</comment>
<keyword evidence="3" id="KW-0288">FMN</keyword>
<feature type="binding site" evidence="3">
    <location>
        <position position="350"/>
    </location>
    <ligand>
        <name>CTP</name>
        <dbReference type="ChEBI" id="CHEBI:37563"/>
    </ligand>
</feature>
<feature type="domain" description="DNA/pantothenate metabolism flavoprotein C-terminal" evidence="5">
    <location>
        <begin position="211"/>
        <end position="425"/>
    </location>
</feature>
<comment type="cofactor">
    <cofactor evidence="3">
        <name>FMN</name>
        <dbReference type="ChEBI" id="CHEBI:58210"/>
    </cofactor>
    <text evidence="3">Binds 1 FMN per subunit.</text>
</comment>
<dbReference type="GO" id="GO:0071513">
    <property type="term" value="C:phosphopantothenoylcysteine decarboxylase complex"/>
    <property type="evidence" value="ECO:0007669"/>
    <property type="project" value="TreeGrafter"/>
</dbReference>
<dbReference type="InterPro" id="IPR035929">
    <property type="entry name" value="CoaB-like_sf"/>
</dbReference>
<dbReference type="GO" id="GO:0004632">
    <property type="term" value="F:phosphopantothenate--cysteine ligase activity"/>
    <property type="evidence" value="ECO:0007669"/>
    <property type="project" value="UniProtKB-UniRule"/>
</dbReference>
<comment type="pathway">
    <text evidence="3">Cofactor biosynthesis; coenzyme A biosynthesis.</text>
</comment>
<dbReference type="NCBIfam" id="TIGR00521">
    <property type="entry name" value="coaBC_dfp"/>
    <property type="match status" value="1"/>
</dbReference>
<comment type="function">
    <text evidence="3">Catalyzes two sequential steps in the biosynthesis of coenzyme A. In the first step cysteine is conjugated to 4'-phosphopantothenate to form 4-phosphopantothenoylcysteine. In the second step the latter compound is decarboxylated to form 4'-phosphopantotheine.</text>
</comment>
<dbReference type="SUPFAM" id="SSF102645">
    <property type="entry name" value="CoaB-like"/>
    <property type="match status" value="1"/>
</dbReference>
<dbReference type="PANTHER" id="PTHR14359:SF6">
    <property type="entry name" value="PHOSPHOPANTOTHENOYLCYSTEINE DECARBOXYLASE"/>
    <property type="match status" value="1"/>
</dbReference>
<dbReference type="GO" id="GO:0015941">
    <property type="term" value="P:pantothenate catabolic process"/>
    <property type="evidence" value="ECO:0007669"/>
    <property type="project" value="InterPro"/>
</dbReference>
<evidence type="ECO:0000256" key="2">
    <source>
        <dbReference type="ARBA" id="ARBA00023239"/>
    </source>
</evidence>
<sequence>MRRDLLGTVELEEPFTYKNIEHPSKKIIGEQSKELIGKCIVLGVTSSVSLYRSVDVARTLMKNGLEVHVVMSEEATRLVSPELFQWATGNPVYYGRFGGEVGHISLSEACNAMLIAPATENTVSKLAYGIADSPVTLVALSFMGAGKPVIVVPTMHIQLMKSPQYLESSEKLKKLGVIFHDPIIEGDKAKFPEGWELSWHVEALLSRGEDLKGMKILVTSGPTREYLDPVRYISNPSSGKMGLSIAIEAMYRGANVSLIHGPIISDELRAIRNRIAVETTNELLNSVLSEMGAFSPDAIIMAAAPADFRPTYSEERKIPSNSVLNLALEPTPKVIEEISRRKKGSILVAFAAETVDSDEELKRAAEAKLRKYDADMIVANNVSRKDIGFSSDYNETIIVKRDGSVLKIEKTLKRFVARKILDIVRDMRVGKRNEGMR</sequence>
<proteinExistence type="inferred from homology"/>
<accession>A0A7C2UK15</accession>
<dbReference type="InterPro" id="IPR005252">
    <property type="entry name" value="CoaBC"/>
</dbReference>
<keyword evidence="3" id="KW-0285">Flavoprotein</keyword>
<dbReference type="GO" id="GO:0046872">
    <property type="term" value="F:metal ion binding"/>
    <property type="evidence" value="ECO:0007669"/>
    <property type="project" value="UniProtKB-KW"/>
</dbReference>
<feature type="region of interest" description="Phosphopantothenate--cysteine ligase" evidence="3">
    <location>
        <begin position="216"/>
        <end position="437"/>
    </location>
</feature>
<evidence type="ECO:0000313" key="6">
    <source>
        <dbReference type="EMBL" id="HEU98202.1"/>
    </source>
</evidence>
<keyword evidence="3" id="KW-0511">Multifunctional enzyme</keyword>
<evidence type="ECO:0000256" key="1">
    <source>
        <dbReference type="ARBA" id="ARBA00022793"/>
    </source>
</evidence>
<organism evidence="6">
    <name type="scientific">Fervidicoccus fontis</name>
    <dbReference type="NCBI Taxonomy" id="683846"/>
    <lineage>
        <taxon>Archaea</taxon>
        <taxon>Thermoproteota</taxon>
        <taxon>Thermoprotei</taxon>
        <taxon>Fervidicoccales</taxon>
        <taxon>Fervidicoccaceae</taxon>
        <taxon>Fervidicoccus</taxon>
    </lineage>
</organism>
<dbReference type="GO" id="GO:0004633">
    <property type="term" value="F:phosphopantothenoylcysteine decarboxylase activity"/>
    <property type="evidence" value="ECO:0007669"/>
    <property type="project" value="UniProtKB-UniRule"/>
</dbReference>
<dbReference type="EC" id="4.1.1.36" evidence="3"/>
<dbReference type="SUPFAM" id="SSF52507">
    <property type="entry name" value="Homo-oligomeric flavin-containing Cys decarboxylases, HFCD"/>
    <property type="match status" value="1"/>
</dbReference>
<feature type="region of interest" description="Phosphopantothenoylcysteine decarboxylase" evidence="3">
    <location>
        <begin position="1"/>
        <end position="215"/>
    </location>
</feature>
<dbReference type="Gene3D" id="3.40.50.10300">
    <property type="entry name" value="CoaB-like"/>
    <property type="match status" value="1"/>
</dbReference>
<comment type="caution">
    <text evidence="6">The sequence shown here is derived from an EMBL/GenBank/DDBJ whole genome shotgun (WGS) entry which is preliminary data.</text>
</comment>
<keyword evidence="3" id="KW-0460">Magnesium</keyword>
<dbReference type="Pfam" id="PF04127">
    <property type="entry name" value="DFP"/>
    <property type="match status" value="1"/>
</dbReference>
<feature type="domain" description="Flavoprotein" evidence="4">
    <location>
        <begin position="40"/>
        <end position="173"/>
    </location>
</feature>
<dbReference type="HAMAP" id="MF_02225">
    <property type="entry name" value="CoaBC"/>
    <property type="match status" value="1"/>
</dbReference>
<feature type="binding site" evidence="3">
    <location>
        <position position="317"/>
    </location>
    <ligand>
        <name>CTP</name>
        <dbReference type="ChEBI" id="CHEBI:37563"/>
    </ligand>
</feature>
<dbReference type="Proteomes" id="UP000885664">
    <property type="component" value="Unassembled WGS sequence"/>
</dbReference>
<gene>
    <name evidence="3 6" type="primary">coaBC</name>
    <name evidence="6" type="ORF">ENO36_05060</name>
</gene>
<name>A0A7C2UK15_9CREN</name>
<comment type="similarity">
    <text evidence="3">In the C-terminal section; belongs to the PPC synthetase family.</text>
</comment>
<dbReference type="InterPro" id="IPR003382">
    <property type="entry name" value="Flavoprotein"/>
</dbReference>
<dbReference type="EC" id="6.3.2.5" evidence="3"/>
<dbReference type="Gene3D" id="3.40.50.1950">
    <property type="entry name" value="Flavin prenyltransferase-like"/>
    <property type="match status" value="1"/>
</dbReference>
<dbReference type="EMBL" id="DSFE01000106">
    <property type="protein sequence ID" value="HEU98202.1"/>
    <property type="molecule type" value="Genomic_DNA"/>
</dbReference>
<keyword evidence="1 3" id="KW-0210">Decarboxylase</keyword>
<feature type="binding site" evidence="3">
    <location>
        <position position="307"/>
    </location>
    <ligand>
        <name>CTP</name>
        <dbReference type="ChEBI" id="CHEBI:37563"/>
    </ligand>
</feature>
<dbReference type="GO" id="GO:0010181">
    <property type="term" value="F:FMN binding"/>
    <property type="evidence" value="ECO:0007669"/>
    <property type="project" value="UniProtKB-UniRule"/>
</dbReference>
<feature type="binding site" evidence="3">
    <location>
        <position position="368"/>
    </location>
    <ligand>
        <name>CTP</name>
        <dbReference type="ChEBI" id="CHEBI:37563"/>
    </ligand>
</feature>
<comment type="catalytic activity">
    <reaction evidence="3">
        <text>N-[(R)-4-phosphopantothenoyl]-L-cysteine + H(+) = (R)-4'-phosphopantetheine + CO2</text>
        <dbReference type="Rhea" id="RHEA:16793"/>
        <dbReference type="ChEBI" id="CHEBI:15378"/>
        <dbReference type="ChEBI" id="CHEBI:16526"/>
        <dbReference type="ChEBI" id="CHEBI:59458"/>
        <dbReference type="ChEBI" id="CHEBI:61723"/>
        <dbReference type="EC" id="4.1.1.36"/>
    </reaction>
</comment>